<dbReference type="EMBL" id="QASN01000003">
    <property type="protein sequence ID" value="PTU75999.1"/>
    <property type="molecule type" value="Genomic_DNA"/>
</dbReference>
<gene>
    <name evidence="2" type="ORF">DBO85_02650</name>
</gene>
<dbReference type="RefSeq" id="WP_108105040.1">
    <property type="nucleotide sequence ID" value="NZ_QASN01000003.1"/>
</dbReference>
<feature type="signal peptide" evidence="1">
    <location>
        <begin position="1"/>
        <end position="19"/>
    </location>
</feature>
<dbReference type="PROSITE" id="PS51257">
    <property type="entry name" value="PROKAR_LIPOPROTEIN"/>
    <property type="match status" value="1"/>
</dbReference>
<dbReference type="OrthoDB" id="1436842at2"/>
<sequence>MRILLAVFALLAISGCSIKQNVTPATLAAPTSNEICMIPDRGLREGFHTAYRQQLQQKGFIVSEKQPGTSTSACPLTTAYTANWAWDLAMYMVYADIRVFQDGRQVGHANYDAKMGGGRMDKFIDAENKIAELTSQLFPAGAPRVVAPQVEANPAAPLSPAAYKQQQVEQLMREGLSYEEYQRRYRQIMAE</sequence>
<evidence type="ECO:0000256" key="1">
    <source>
        <dbReference type="SAM" id="SignalP"/>
    </source>
</evidence>
<accession>A0A2T5PE37</accession>
<dbReference type="NCBIfam" id="NF040519">
    <property type="entry name" value="Sbal_3080_fam"/>
    <property type="match status" value="1"/>
</dbReference>
<organism evidence="2 3">
    <name type="scientific">Pseudomonas mangrovi</name>
    <dbReference type="NCBI Taxonomy" id="2161748"/>
    <lineage>
        <taxon>Bacteria</taxon>
        <taxon>Pseudomonadati</taxon>
        <taxon>Pseudomonadota</taxon>
        <taxon>Gammaproteobacteria</taxon>
        <taxon>Pseudomonadales</taxon>
        <taxon>Pseudomonadaceae</taxon>
        <taxon>Pseudomonas</taxon>
    </lineage>
</organism>
<dbReference type="Proteomes" id="UP000244064">
    <property type="component" value="Unassembled WGS sequence"/>
</dbReference>
<reference evidence="2 3" key="1">
    <citation type="submission" date="2018-04" db="EMBL/GenBank/DDBJ databases">
        <title>Pseudomonas sp. nov., isolated from mangrove soil.</title>
        <authorList>
            <person name="Chen C."/>
        </authorList>
    </citation>
    <scope>NUCLEOTIDE SEQUENCE [LARGE SCALE GENOMIC DNA]</scope>
    <source>
        <strain evidence="2 3">TC-11</strain>
    </source>
</reference>
<feature type="chain" id="PRO_5015532986" description="Lipoprotein" evidence="1">
    <location>
        <begin position="20"/>
        <end position="191"/>
    </location>
</feature>
<protein>
    <recommendedName>
        <fullName evidence="4">Lipoprotein</fullName>
    </recommendedName>
</protein>
<keyword evidence="1" id="KW-0732">Signal</keyword>
<evidence type="ECO:0008006" key="4">
    <source>
        <dbReference type="Google" id="ProtNLM"/>
    </source>
</evidence>
<evidence type="ECO:0000313" key="2">
    <source>
        <dbReference type="EMBL" id="PTU75999.1"/>
    </source>
</evidence>
<dbReference type="AlphaFoldDB" id="A0A2T5PE37"/>
<comment type="caution">
    <text evidence="2">The sequence shown here is derived from an EMBL/GenBank/DDBJ whole genome shotgun (WGS) entry which is preliminary data.</text>
</comment>
<keyword evidence="3" id="KW-1185">Reference proteome</keyword>
<evidence type="ECO:0000313" key="3">
    <source>
        <dbReference type="Proteomes" id="UP000244064"/>
    </source>
</evidence>
<proteinExistence type="predicted"/>
<name>A0A2T5PE37_9PSED</name>